<comment type="caution">
    <text evidence="1">The sequence shown here is derived from an EMBL/GenBank/DDBJ whole genome shotgun (WGS) entry which is preliminary data.</text>
</comment>
<accession>A0A1Y1VBK6</accession>
<dbReference type="EMBL" id="MCFH01000017">
    <property type="protein sequence ID" value="ORX51854.1"/>
    <property type="molecule type" value="Genomic_DNA"/>
</dbReference>
<dbReference type="AlphaFoldDB" id="A0A1Y1VBK6"/>
<protein>
    <submittedName>
        <fullName evidence="1">Uncharacterized protein</fullName>
    </submittedName>
</protein>
<dbReference type="OrthoDB" id="2159764at2759"/>
<dbReference type="Proteomes" id="UP000193719">
    <property type="component" value="Unassembled WGS sequence"/>
</dbReference>
<evidence type="ECO:0000313" key="2">
    <source>
        <dbReference type="Proteomes" id="UP000193719"/>
    </source>
</evidence>
<name>A0A1Y1VBK6_9FUNG</name>
<gene>
    <name evidence="1" type="ORF">BCR36DRAFT_39006</name>
</gene>
<proteinExistence type="predicted"/>
<sequence>MNTGFDFTSQESIALANVIMENDDSNMAARALLQSWADNIPKNLSNASRNNTSFYGQRPISSSHIHRKPKIQPKMNKSHLEKLEDQLEKEKKLNKYRQEILEQKLKSDLEIYRKEYRVLRELEKRIKKSSVGSTNDNKSVSLTRKKAIVGNKSHLKVNTISMDLEDKENNNNNNTINIFKDKV</sequence>
<reference evidence="1 2" key="1">
    <citation type="submission" date="2016-08" db="EMBL/GenBank/DDBJ databases">
        <title>Genomes of anaerobic fungi encode conserved fungal cellulosomes for biomass hydrolysis.</title>
        <authorList>
            <consortium name="DOE Joint Genome Institute"/>
            <person name="Haitjema C.H."/>
            <person name="Gilmore S.P."/>
            <person name="Henske J.K."/>
            <person name="Solomon K.V."/>
            <person name="De Groot R."/>
            <person name="Kuo A."/>
            <person name="Mondo S.J."/>
            <person name="Salamov A.A."/>
            <person name="Labutti K."/>
            <person name="Zhao Z."/>
            <person name="Chiniquy J."/>
            <person name="Barry K."/>
            <person name="Brewer H.M."/>
            <person name="Purvine S.O."/>
            <person name="Wright A.T."/>
            <person name="Boxma B."/>
            <person name="Van Alen T."/>
            <person name="Hackstein J.H."/>
            <person name="Baker S.E."/>
            <person name="Grigoriev I.V."/>
            <person name="O'Malley M.A."/>
        </authorList>
    </citation>
    <scope>NUCLEOTIDE SEQUENCE [LARGE SCALE GENOMIC DNA]</scope>
    <source>
        <strain evidence="2">finn</strain>
    </source>
</reference>
<reference evidence="1 2" key="2">
    <citation type="submission" date="2016-08" db="EMBL/GenBank/DDBJ databases">
        <title>Pervasive Adenine N6-methylation of Active Genes in Fungi.</title>
        <authorList>
            <consortium name="DOE Joint Genome Institute"/>
            <person name="Mondo S.J."/>
            <person name="Dannebaum R.O."/>
            <person name="Kuo R.C."/>
            <person name="Labutti K."/>
            <person name="Haridas S."/>
            <person name="Kuo A."/>
            <person name="Salamov A."/>
            <person name="Ahrendt S.R."/>
            <person name="Lipzen A."/>
            <person name="Sullivan W."/>
            <person name="Andreopoulos W.B."/>
            <person name="Clum A."/>
            <person name="Lindquist E."/>
            <person name="Daum C."/>
            <person name="Ramamoorthy G.K."/>
            <person name="Gryganskyi A."/>
            <person name="Culley D."/>
            <person name="Magnuson J.K."/>
            <person name="James T.Y."/>
            <person name="O'Malley M.A."/>
            <person name="Stajich J.E."/>
            <person name="Spatafora J.W."/>
            <person name="Visel A."/>
            <person name="Grigoriev I.V."/>
        </authorList>
    </citation>
    <scope>NUCLEOTIDE SEQUENCE [LARGE SCALE GENOMIC DNA]</scope>
    <source>
        <strain evidence="2">finn</strain>
    </source>
</reference>
<organism evidence="1 2">
    <name type="scientific">Piromyces finnis</name>
    <dbReference type="NCBI Taxonomy" id="1754191"/>
    <lineage>
        <taxon>Eukaryota</taxon>
        <taxon>Fungi</taxon>
        <taxon>Fungi incertae sedis</taxon>
        <taxon>Chytridiomycota</taxon>
        <taxon>Chytridiomycota incertae sedis</taxon>
        <taxon>Neocallimastigomycetes</taxon>
        <taxon>Neocallimastigales</taxon>
        <taxon>Neocallimastigaceae</taxon>
        <taxon>Piromyces</taxon>
    </lineage>
</organism>
<evidence type="ECO:0000313" key="1">
    <source>
        <dbReference type="EMBL" id="ORX51854.1"/>
    </source>
</evidence>
<keyword evidence="2" id="KW-1185">Reference proteome</keyword>